<sequence>MELSDSEKSTSTTSTAERPLHEKESADDPSERIAQAKPDLAKWYSGWEESHLATWCREPNPVYGAAEILARPLMNADDEIIPRELEKNKHVRPERVPDPRIWDTKEQARVELNQSDSTETPAVPADWTLDPPAVRALWASRLEKMKNMTEPQRQQALQDIAREALKVMYPGAVPSEN</sequence>
<organism evidence="2 3">
    <name type="scientific">Pseudoneurospora amorphoporcata</name>
    <dbReference type="NCBI Taxonomy" id="241081"/>
    <lineage>
        <taxon>Eukaryota</taxon>
        <taxon>Fungi</taxon>
        <taxon>Dikarya</taxon>
        <taxon>Ascomycota</taxon>
        <taxon>Pezizomycotina</taxon>
        <taxon>Sordariomycetes</taxon>
        <taxon>Sordariomycetidae</taxon>
        <taxon>Sordariales</taxon>
        <taxon>Sordariaceae</taxon>
        <taxon>Pseudoneurospora</taxon>
    </lineage>
</organism>
<feature type="compositionally biased region" description="Basic and acidic residues" evidence="1">
    <location>
        <begin position="18"/>
        <end position="31"/>
    </location>
</feature>
<proteinExistence type="predicted"/>
<protein>
    <submittedName>
        <fullName evidence="2">Uncharacterized protein</fullName>
    </submittedName>
</protein>
<feature type="region of interest" description="Disordered" evidence="1">
    <location>
        <begin position="90"/>
        <end position="128"/>
    </location>
</feature>
<feature type="region of interest" description="Disordered" evidence="1">
    <location>
        <begin position="1"/>
        <end position="37"/>
    </location>
</feature>
<dbReference type="Proteomes" id="UP001303222">
    <property type="component" value="Unassembled WGS sequence"/>
</dbReference>
<reference evidence="2" key="2">
    <citation type="submission" date="2023-06" db="EMBL/GenBank/DDBJ databases">
        <authorList>
            <consortium name="Lawrence Berkeley National Laboratory"/>
            <person name="Mondo S.J."/>
            <person name="Hensen N."/>
            <person name="Bonometti L."/>
            <person name="Westerberg I."/>
            <person name="Brannstrom I.O."/>
            <person name="Guillou S."/>
            <person name="Cros-Aarteil S."/>
            <person name="Calhoun S."/>
            <person name="Haridas S."/>
            <person name="Kuo A."/>
            <person name="Pangilinan J."/>
            <person name="Riley R."/>
            <person name="Labutti K."/>
            <person name="Andreopoulos B."/>
            <person name="Lipzen A."/>
            <person name="Chen C."/>
            <person name="Yanf M."/>
            <person name="Daum C."/>
            <person name="Ng V."/>
            <person name="Clum A."/>
            <person name="Steindorff A."/>
            <person name="Ohm R."/>
            <person name="Martin F."/>
            <person name="Silar P."/>
            <person name="Natvig D."/>
            <person name="Lalanne C."/>
            <person name="Gautier V."/>
            <person name="Ament-Velasquez S.L."/>
            <person name="Kruys A."/>
            <person name="Hutchinson M.I."/>
            <person name="Powell A.J."/>
            <person name="Barry K."/>
            <person name="Miller A.N."/>
            <person name="Grigoriev I.V."/>
            <person name="Debuchy R."/>
            <person name="Gladieux P."/>
            <person name="Thoren M.H."/>
            <person name="Johannesson H."/>
        </authorList>
    </citation>
    <scope>NUCLEOTIDE SEQUENCE</scope>
    <source>
        <strain evidence="2">CBS 626.80</strain>
    </source>
</reference>
<evidence type="ECO:0000256" key="1">
    <source>
        <dbReference type="SAM" id="MobiDB-lite"/>
    </source>
</evidence>
<dbReference type="EMBL" id="MU859304">
    <property type="protein sequence ID" value="KAK3947862.1"/>
    <property type="molecule type" value="Genomic_DNA"/>
</dbReference>
<dbReference type="AlphaFoldDB" id="A0AAN6NQ81"/>
<accession>A0AAN6NQ81</accession>
<evidence type="ECO:0000313" key="3">
    <source>
        <dbReference type="Proteomes" id="UP001303222"/>
    </source>
</evidence>
<keyword evidence="3" id="KW-1185">Reference proteome</keyword>
<evidence type="ECO:0000313" key="2">
    <source>
        <dbReference type="EMBL" id="KAK3947862.1"/>
    </source>
</evidence>
<reference evidence="2" key="1">
    <citation type="journal article" date="2023" name="Mol. Phylogenet. Evol.">
        <title>Genome-scale phylogeny and comparative genomics of the fungal order Sordariales.</title>
        <authorList>
            <person name="Hensen N."/>
            <person name="Bonometti L."/>
            <person name="Westerberg I."/>
            <person name="Brannstrom I.O."/>
            <person name="Guillou S."/>
            <person name="Cros-Aarteil S."/>
            <person name="Calhoun S."/>
            <person name="Haridas S."/>
            <person name="Kuo A."/>
            <person name="Mondo S."/>
            <person name="Pangilinan J."/>
            <person name="Riley R."/>
            <person name="LaButti K."/>
            <person name="Andreopoulos B."/>
            <person name="Lipzen A."/>
            <person name="Chen C."/>
            <person name="Yan M."/>
            <person name="Daum C."/>
            <person name="Ng V."/>
            <person name="Clum A."/>
            <person name="Steindorff A."/>
            <person name="Ohm R.A."/>
            <person name="Martin F."/>
            <person name="Silar P."/>
            <person name="Natvig D.O."/>
            <person name="Lalanne C."/>
            <person name="Gautier V."/>
            <person name="Ament-Velasquez S.L."/>
            <person name="Kruys A."/>
            <person name="Hutchinson M.I."/>
            <person name="Powell A.J."/>
            <person name="Barry K."/>
            <person name="Miller A.N."/>
            <person name="Grigoriev I.V."/>
            <person name="Debuchy R."/>
            <person name="Gladieux P."/>
            <person name="Hiltunen Thoren M."/>
            <person name="Johannesson H."/>
        </authorList>
    </citation>
    <scope>NUCLEOTIDE SEQUENCE</scope>
    <source>
        <strain evidence="2">CBS 626.80</strain>
    </source>
</reference>
<name>A0AAN6NQ81_9PEZI</name>
<comment type="caution">
    <text evidence="2">The sequence shown here is derived from an EMBL/GenBank/DDBJ whole genome shotgun (WGS) entry which is preliminary data.</text>
</comment>
<gene>
    <name evidence="2" type="ORF">QBC32DRAFT_223257</name>
</gene>
<feature type="compositionally biased region" description="Basic and acidic residues" evidence="1">
    <location>
        <begin position="90"/>
        <end position="109"/>
    </location>
</feature>